<evidence type="ECO:0000256" key="1">
    <source>
        <dbReference type="ARBA" id="ARBA00004141"/>
    </source>
</evidence>
<dbReference type="OrthoDB" id="6419701at2759"/>
<evidence type="ECO:0000256" key="16">
    <source>
        <dbReference type="SAM" id="SignalP"/>
    </source>
</evidence>
<evidence type="ECO:0000256" key="5">
    <source>
        <dbReference type="ARBA" id="ARBA00022989"/>
    </source>
</evidence>
<feature type="chain" id="PRO_5036486733" evidence="16">
    <location>
        <begin position="17"/>
        <end position="789"/>
    </location>
</feature>
<sequence length="789" mass="88892">MFICLVLITFVGLTAGYKEDVRIGVILREGDGVAEKIIDNVFWRILSNGPQPIPYLSIKEKTPEEDAFYYHKAICSLLNKGVSIILSPTGASYFPLLASYSNEYNISLVSPEIMETPDDPKAPDLTSRYAVGIRPSTTRAMLDLIRDLRWQEIVYVYDDDYGPEKLQVMFRVGYGALHLKLLGIIRVKMAGEAIEFLQNLDKPGSHRTFNVILDTDASLARDILQLHVHHTGVRKKNYNFLLSEPTLEKFWTLHEFGALKITGFLALPPDYNRFKNEKEEWIKLLGNRSPNGDPDLSILDYYYHDAALFLTRAVWALWHRSINIRPIHEMKPQVSNPSMADCFQGHPDGRIALILKKMRVDNGLTGKIQYSDVKPSRININLTIVQSTPTGYQEFGSWTDTGNFGGVRKHNNLNTHKPGSLPQISENNMLRITTIVSPPYMMLKKDENGSEPLGNDRFEGYCKDMIDIICAMIDIQCQINLVEDGTYGDFDSSKQRWSGMIGEIIRGKADIAVSDMAITGKRQRVVDFTDPFDVVSFSIIMKNPNSIRAASSMFFVFNAFSANVWICILVSALLFTILFHAITKFTGAPDSIQSASGIWGRRNAITMNVWFAIGSSMMQGTGVFPRSISSRILTGAWWFSTTVFTCLFIASLTSQLRLNDSARERNPQLVQLRAMSLESILRESLERGWPKVGVLYPGITANFIQRSSLSLFKKFSAVLNENPDLKITDREEGIRRVRESEGGFILMMESTDGDYVYRQKPCDLVITQDSYGFAGYGIAVSSVLDPFLK</sequence>
<evidence type="ECO:0000256" key="3">
    <source>
        <dbReference type="ARBA" id="ARBA00022448"/>
    </source>
</evidence>
<dbReference type="Gene3D" id="3.40.50.2300">
    <property type="match status" value="2"/>
</dbReference>
<keyword evidence="3" id="KW-0813">Transport</keyword>
<comment type="caution">
    <text evidence="19">The sequence shown here is derived from an EMBL/GenBank/DDBJ whole genome shotgun (WGS) entry which is preliminary data.</text>
</comment>
<feature type="domain" description="Ionotropic glutamate receptor C-terminal" evidence="17">
    <location>
        <begin position="429"/>
        <end position="782"/>
    </location>
</feature>
<keyword evidence="12" id="KW-1071">Ligand-gated ion channel</keyword>
<dbReference type="Pfam" id="PF10613">
    <property type="entry name" value="Lig_chan-Glu_bd"/>
    <property type="match status" value="1"/>
</dbReference>
<dbReference type="Gene3D" id="1.10.287.70">
    <property type="match status" value="1"/>
</dbReference>
<keyword evidence="20" id="KW-1185">Reference proteome</keyword>
<dbReference type="FunFam" id="3.40.190.10:FF:000024">
    <property type="entry name" value="Glutamate receptor, ionotropic, delta 1"/>
    <property type="match status" value="1"/>
</dbReference>
<keyword evidence="6" id="KW-0770">Synapse</keyword>
<dbReference type="InterPro" id="IPR015683">
    <property type="entry name" value="Ionotropic_Glu_rcpt"/>
</dbReference>
<feature type="transmembrane region" description="Helical" evidence="15">
    <location>
        <begin position="636"/>
        <end position="656"/>
    </location>
</feature>
<dbReference type="Pfam" id="PF00060">
    <property type="entry name" value="Lig_chan"/>
    <property type="match status" value="1"/>
</dbReference>
<dbReference type="InterPro" id="IPR001320">
    <property type="entry name" value="Iontro_rcpt_C"/>
</dbReference>
<dbReference type="SMART" id="SM00079">
    <property type="entry name" value="PBPe"/>
    <property type="match status" value="1"/>
</dbReference>
<evidence type="ECO:0000256" key="10">
    <source>
        <dbReference type="ARBA" id="ARBA00023180"/>
    </source>
</evidence>
<dbReference type="EMBL" id="BMAW01039738">
    <property type="protein sequence ID" value="GFU56955.1"/>
    <property type="molecule type" value="Genomic_DNA"/>
</dbReference>
<dbReference type="SMART" id="SM00918">
    <property type="entry name" value="Lig_chan-Glu_bd"/>
    <property type="match status" value="1"/>
</dbReference>
<keyword evidence="7" id="KW-0406">Ion transport</keyword>
<dbReference type="InterPro" id="IPR028082">
    <property type="entry name" value="Peripla_BP_I"/>
</dbReference>
<evidence type="ECO:0000256" key="11">
    <source>
        <dbReference type="ARBA" id="ARBA00023257"/>
    </source>
</evidence>
<proteinExistence type="inferred from homology"/>
<evidence type="ECO:0000313" key="19">
    <source>
        <dbReference type="EMBL" id="GFU56955.1"/>
    </source>
</evidence>
<keyword evidence="5 15" id="KW-1133">Transmembrane helix</keyword>
<evidence type="ECO:0000256" key="15">
    <source>
        <dbReference type="SAM" id="Phobius"/>
    </source>
</evidence>
<dbReference type="AlphaFoldDB" id="A0A8X6R6Z8"/>
<evidence type="ECO:0000313" key="20">
    <source>
        <dbReference type="Proteomes" id="UP000887013"/>
    </source>
</evidence>
<comment type="similarity">
    <text evidence="2">Belongs to the glutamate-gated ion channel (TC 1.A.10.1) family.</text>
</comment>
<evidence type="ECO:0000256" key="13">
    <source>
        <dbReference type="ARBA" id="ARBA00023303"/>
    </source>
</evidence>
<dbReference type="InterPro" id="IPR019594">
    <property type="entry name" value="Glu/Gly-bd"/>
</dbReference>
<evidence type="ECO:0000256" key="4">
    <source>
        <dbReference type="ARBA" id="ARBA00022692"/>
    </source>
</evidence>
<evidence type="ECO:0000256" key="12">
    <source>
        <dbReference type="ARBA" id="ARBA00023286"/>
    </source>
</evidence>
<keyword evidence="16" id="KW-0732">Signal</keyword>
<dbReference type="Gene3D" id="3.40.190.10">
    <property type="entry name" value="Periplasmic binding protein-like II"/>
    <property type="match status" value="2"/>
</dbReference>
<name>A0A8X6R6Z8_NEPPI</name>
<feature type="transmembrane region" description="Helical" evidence="15">
    <location>
        <begin position="562"/>
        <end position="583"/>
    </location>
</feature>
<keyword evidence="9 19" id="KW-0675">Receptor</keyword>
<evidence type="ECO:0000256" key="8">
    <source>
        <dbReference type="ARBA" id="ARBA00023136"/>
    </source>
</evidence>
<dbReference type="PANTHER" id="PTHR18966">
    <property type="entry name" value="IONOTROPIC GLUTAMATE RECEPTOR"/>
    <property type="match status" value="1"/>
</dbReference>
<reference evidence="19" key="1">
    <citation type="submission" date="2020-08" db="EMBL/GenBank/DDBJ databases">
        <title>Multicomponent nature underlies the extraordinary mechanical properties of spider dragline silk.</title>
        <authorList>
            <person name="Kono N."/>
            <person name="Nakamura H."/>
            <person name="Mori M."/>
            <person name="Yoshida Y."/>
            <person name="Ohtoshi R."/>
            <person name="Malay A.D."/>
            <person name="Moran D.A.P."/>
            <person name="Tomita M."/>
            <person name="Numata K."/>
            <person name="Arakawa K."/>
        </authorList>
    </citation>
    <scope>NUCLEOTIDE SEQUENCE</scope>
</reference>
<keyword evidence="13" id="KW-0407">Ion channel</keyword>
<comment type="subcellular location">
    <subcellularLocation>
        <location evidence="1">Membrane</location>
        <topology evidence="1">Multi-pass membrane protein</topology>
    </subcellularLocation>
    <subcellularLocation>
        <location evidence="14">Postsynaptic cell membrane</location>
    </subcellularLocation>
</comment>
<evidence type="ECO:0000256" key="7">
    <source>
        <dbReference type="ARBA" id="ARBA00023065"/>
    </source>
</evidence>
<evidence type="ECO:0000259" key="18">
    <source>
        <dbReference type="SMART" id="SM00918"/>
    </source>
</evidence>
<dbReference type="Pfam" id="PF01094">
    <property type="entry name" value="ANF_receptor"/>
    <property type="match status" value="1"/>
</dbReference>
<evidence type="ECO:0000256" key="6">
    <source>
        <dbReference type="ARBA" id="ARBA00023018"/>
    </source>
</evidence>
<feature type="transmembrane region" description="Helical" evidence="15">
    <location>
        <begin position="604"/>
        <end position="624"/>
    </location>
</feature>
<protein>
    <submittedName>
        <fullName evidence="19">Glutamate receptor 1</fullName>
    </submittedName>
</protein>
<evidence type="ECO:0000256" key="9">
    <source>
        <dbReference type="ARBA" id="ARBA00023170"/>
    </source>
</evidence>
<accession>A0A8X6R6Z8</accession>
<evidence type="ECO:0000256" key="2">
    <source>
        <dbReference type="ARBA" id="ARBA00008685"/>
    </source>
</evidence>
<dbReference type="GO" id="GO:0015276">
    <property type="term" value="F:ligand-gated monoatomic ion channel activity"/>
    <property type="evidence" value="ECO:0007669"/>
    <property type="project" value="InterPro"/>
</dbReference>
<keyword evidence="10" id="KW-0325">Glycoprotein</keyword>
<evidence type="ECO:0000256" key="14">
    <source>
        <dbReference type="ARBA" id="ARBA00034100"/>
    </source>
</evidence>
<gene>
    <name evidence="19" type="primary">GluRIA</name>
    <name evidence="19" type="ORF">NPIL_398851</name>
</gene>
<dbReference type="InterPro" id="IPR001828">
    <property type="entry name" value="ANF_lig-bd_rcpt"/>
</dbReference>
<keyword evidence="11" id="KW-0628">Postsynaptic cell membrane</keyword>
<organism evidence="19 20">
    <name type="scientific">Nephila pilipes</name>
    <name type="common">Giant wood spider</name>
    <name type="synonym">Nephila maculata</name>
    <dbReference type="NCBI Taxonomy" id="299642"/>
    <lineage>
        <taxon>Eukaryota</taxon>
        <taxon>Metazoa</taxon>
        <taxon>Ecdysozoa</taxon>
        <taxon>Arthropoda</taxon>
        <taxon>Chelicerata</taxon>
        <taxon>Arachnida</taxon>
        <taxon>Araneae</taxon>
        <taxon>Araneomorphae</taxon>
        <taxon>Entelegynae</taxon>
        <taxon>Araneoidea</taxon>
        <taxon>Nephilidae</taxon>
        <taxon>Nephila</taxon>
    </lineage>
</organism>
<feature type="signal peptide" evidence="16">
    <location>
        <begin position="1"/>
        <end position="16"/>
    </location>
</feature>
<keyword evidence="8 15" id="KW-0472">Membrane</keyword>
<dbReference type="SUPFAM" id="SSF53822">
    <property type="entry name" value="Periplasmic binding protein-like I"/>
    <property type="match status" value="1"/>
</dbReference>
<dbReference type="GO" id="GO:0045211">
    <property type="term" value="C:postsynaptic membrane"/>
    <property type="evidence" value="ECO:0007669"/>
    <property type="project" value="UniProtKB-SubCell"/>
</dbReference>
<dbReference type="Proteomes" id="UP000887013">
    <property type="component" value="Unassembled WGS sequence"/>
</dbReference>
<feature type="domain" description="Ionotropic glutamate receptor L-glutamate and glycine-binding" evidence="18">
    <location>
        <begin position="439"/>
        <end position="506"/>
    </location>
</feature>
<evidence type="ECO:0000259" key="17">
    <source>
        <dbReference type="SMART" id="SM00079"/>
    </source>
</evidence>
<keyword evidence="4 15" id="KW-0812">Transmembrane</keyword>
<dbReference type="SUPFAM" id="SSF53850">
    <property type="entry name" value="Periplasmic binding protein-like II"/>
    <property type="match status" value="1"/>
</dbReference>